<dbReference type="EMBL" id="GL385395">
    <property type="protein sequence ID" value="EJT80178.1"/>
    <property type="molecule type" value="Genomic_DNA"/>
</dbReference>
<reference evidence="2" key="3">
    <citation type="submission" date="2010-09" db="EMBL/GenBank/DDBJ databases">
        <title>Annotation of Gaeumannomyces graminis var. tritici R3-111a-1.</title>
        <authorList>
            <consortium name="The Broad Institute Genome Sequencing Platform"/>
            <person name="Ma L.-J."/>
            <person name="Dead R."/>
            <person name="Young S.K."/>
            <person name="Zeng Q."/>
            <person name="Gargeya S."/>
            <person name="Fitzgerald M."/>
            <person name="Haas B."/>
            <person name="Abouelleil A."/>
            <person name="Alvarado L."/>
            <person name="Arachchi H.M."/>
            <person name="Berlin A."/>
            <person name="Brown A."/>
            <person name="Chapman S.B."/>
            <person name="Chen Z."/>
            <person name="Dunbar C."/>
            <person name="Freedman E."/>
            <person name="Gearin G."/>
            <person name="Gellesch M."/>
            <person name="Goldberg J."/>
            <person name="Griggs A."/>
            <person name="Gujja S."/>
            <person name="Heiman D."/>
            <person name="Howarth C."/>
            <person name="Larson L."/>
            <person name="Lui A."/>
            <person name="MacDonald P.J.P."/>
            <person name="Mehta T."/>
            <person name="Montmayeur A."/>
            <person name="Murphy C."/>
            <person name="Neiman D."/>
            <person name="Pearson M."/>
            <person name="Priest M."/>
            <person name="Roberts A."/>
            <person name="Saif S."/>
            <person name="Shea T."/>
            <person name="Shenoy N."/>
            <person name="Sisk P."/>
            <person name="Stolte C."/>
            <person name="Sykes S."/>
            <person name="Yandava C."/>
            <person name="Wortman J."/>
            <person name="Nusbaum C."/>
            <person name="Birren B."/>
        </authorList>
    </citation>
    <scope>NUCLEOTIDE SEQUENCE</scope>
    <source>
        <strain evidence="2">R3-111a-1</strain>
    </source>
</reference>
<dbReference type="EnsemblFungi" id="EJT80178">
    <property type="protein sequence ID" value="EJT80178"/>
    <property type="gene ID" value="GGTG_00181"/>
</dbReference>
<dbReference type="Proteomes" id="UP000006039">
    <property type="component" value="Unassembled WGS sequence"/>
</dbReference>
<feature type="region of interest" description="Disordered" evidence="1">
    <location>
        <begin position="72"/>
        <end position="106"/>
    </location>
</feature>
<dbReference type="RefSeq" id="XP_009216187.1">
    <property type="nucleotide sequence ID" value="XM_009217923.1"/>
</dbReference>
<sequence>MGAQPCSSGRVAKQGQTRVRVIHIDPRAENVQDAGGEQVAPLAGSEETQEACPVPSAATIAAAADSDARIEASWQTSSQLRSDKRRAKRRRTAADGNMTNFKSSDRWQIPPGVAYEGGLPRDPSARMEGVSRLAMRPEGARFGLARATAGMNWVLGSQLEHGMGKDKANWLTSCQGSITTA</sequence>
<name>J3NFY8_GAET3</name>
<dbReference type="GeneID" id="20340639"/>
<dbReference type="VEuPathDB" id="FungiDB:GGTG_00181"/>
<proteinExistence type="predicted"/>
<evidence type="ECO:0000313" key="4">
    <source>
        <dbReference type="Proteomes" id="UP000006039"/>
    </source>
</evidence>
<reference evidence="4" key="1">
    <citation type="submission" date="2010-07" db="EMBL/GenBank/DDBJ databases">
        <title>The genome sequence of Gaeumannomyces graminis var. tritici strain R3-111a-1.</title>
        <authorList>
            <consortium name="The Broad Institute Genome Sequencing Platform"/>
            <person name="Ma L.-J."/>
            <person name="Dead R."/>
            <person name="Young S."/>
            <person name="Zeng Q."/>
            <person name="Koehrsen M."/>
            <person name="Alvarado L."/>
            <person name="Berlin A."/>
            <person name="Chapman S.B."/>
            <person name="Chen Z."/>
            <person name="Freedman E."/>
            <person name="Gellesch M."/>
            <person name="Goldberg J."/>
            <person name="Griggs A."/>
            <person name="Gujja S."/>
            <person name="Heilman E.R."/>
            <person name="Heiman D."/>
            <person name="Hepburn T."/>
            <person name="Howarth C."/>
            <person name="Jen D."/>
            <person name="Larson L."/>
            <person name="Mehta T."/>
            <person name="Neiman D."/>
            <person name="Pearson M."/>
            <person name="Roberts A."/>
            <person name="Saif S."/>
            <person name="Shea T."/>
            <person name="Shenoy N."/>
            <person name="Sisk P."/>
            <person name="Stolte C."/>
            <person name="Sykes S."/>
            <person name="Walk T."/>
            <person name="White J."/>
            <person name="Yandava C."/>
            <person name="Haas B."/>
            <person name="Nusbaum C."/>
            <person name="Birren B."/>
        </authorList>
    </citation>
    <scope>NUCLEOTIDE SEQUENCE [LARGE SCALE GENOMIC DNA]</scope>
    <source>
        <strain evidence="4">R3-111a-1</strain>
    </source>
</reference>
<organism evidence="2">
    <name type="scientific">Gaeumannomyces tritici (strain R3-111a-1)</name>
    <name type="common">Wheat and barley take-all root rot fungus</name>
    <name type="synonym">Gaeumannomyces graminis var. tritici</name>
    <dbReference type="NCBI Taxonomy" id="644352"/>
    <lineage>
        <taxon>Eukaryota</taxon>
        <taxon>Fungi</taxon>
        <taxon>Dikarya</taxon>
        <taxon>Ascomycota</taxon>
        <taxon>Pezizomycotina</taxon>
        <taxon>Sordariomycetes</taxon>
        <taxon>Sordariomycetidae</taxon>
        <taxon>Magnaporthales</taxon>
        <taxon>Magnaporthaceae</taxon>
        <taxon>Gaeumannomyces</taxon>
    </lineage>
</organism>
<evidence type="ECO:0000313" key="2">
    <source>
        <dbReference type="EMBL" id="EJT80178.1"/>
    </source>
</evidence>
<protein>
    <submittedName>
        <fullName evidence="2 3">Uncharacterized protein</fullName>
    </submittedName>
</protein>
<evidence type="ECO:0000256" key="1">
    <source>
        <dbReference type="SAM" id="MobiDB-lite"/>
    </source>
</evidence>
<reference evidence="3" key="5">
    <citation type="submission" date="2018-04" db="UniProtKB">
        <authorList>
            <consortium name="EnsemblFungi"/>
        </authorList>
    </citation>
    <scope>IDENTIFICATION</scope>
    <source>
        <strain evidence="3">R3-111a-1</strain>
    </source>
</reference>
<dbReference type="AlphaFoldDB" id="J3NFY8"/>
<gene>
    <name evidence="3" type="primary">20340639</name>
    <name evidence="2" type="ORF">GGTG_00181</name>
</gene>
<reference evidence="2" key="2">
    <citation type="submission" date="2010-07" db="EMBL/GenBank/DDBJ databases">
        <authorList>
            <consortium name="The Broad Institute Genome Sequencing Platform"/>
            <consortium name="Broad Institute Genome Sequencing Center for Infectious Disease"/>
            <person name="Ma L.-J."/>
            <person name="Dead R."/>
            <person name="Young S."/>
            <person name="Zeng Q."/>
            <person name="Koehrsen M."/>
            <person name="Alvarado L."/>
            <person name="Berlin A."/>
            <person name="Chapman S.B."/>
            <person name="Chen Z."/>
            <person name="Freedman E."/>
            <person name="Gellesch M."/>
            <person name="Goldberg J."/>
            <person name="Griggs A."/>
            <person name="Gujja S."/>
            <person name="Heilman E.R."/>
            <person name="Heiman D."/>
            <person name="Hepburn T."/>
            <person name="Howarth C."/>
            <person name="Jen D."/>
            <person name="Larson L."/>
            <person name="Mehta T."/>
            <person name="Neiman D."/>
            <person name="Pearson M."/>
            <person name="Roberts A."/>
            <person name="Saif S."/>
            <person name="Shea T."/>
            <person name="Shenoy N."/>
            <person name="Sisk P."/>
            <person name="Stolte C."/>
            <person name="Sykes S."/>
            <person name="Walk T."/>
            <person name="White J."/>
            <person name="Yandava C."/>
            <person name="Haas B."/>
            <person name="Nusbaum C."/>
            <person name="Birren B."/>
        </authorList>
    </citation>
    <scope>NUCLEOTIDE SEQUENCE</scope>
    <source>
        <strain evidence="2">R3-111a-1</strain>
    </source>
</reference>
<dbReference type="HOGENOM" id="CLU_1489103_0_0_1"/>
<keyword evidence="4" id="KW-1185">Reference proteome</keyword>
<accession>J3NFY8</accession>
<feature type="region of interest" description="Disordered" evidence="1">
    <location>
        <begin position="26"/>
        <end position="54"/>
    </location>
</feature>
<reference evidence="3" key="4">
    <citation type="journal article" date="2015" name="G3 (Bethesda)">
        <title>Genome sequences of three phytopathogenic species of the Magnaporthaceae family of fungi.</title>
        <authorList>
            <person name="Okagaki L.H."/>
            <person name="Nunes C.C."/>
            <person name="Sailsbery J."/>
            <person name="Clay B."/>
            <person name="Brown D."/>
            <person name="John T."/>
            <person name="Oh Y."/>
            <person name="Young N."/>
            <person name="Fitzgerald M."/>
            <person name="Haas B.J."/>
            <person name="Zeng Q."/>
            <person name="Young S."/>
            <person name="Adiconis X."/>
            <person name="Fan L."/>
            <person name="Levin J.Z."/>
            <person name="Mitchell T.K."/>
            <person name="Okubara P.A."/>
            <person name="Farman M.L."/>
            <person name="Kohn L.M."/>
            <person name="Birren B."/>
            <person name="Ma L.-J."/>
            <person name="Dean R.A."/>
        </authorList>
    </citation>
    <scope>NUCLEOTIDE SEQUENCE</scope>
    <source>
        <strain evidence="3">R3-111a-1</strain>
    </source>
</reference>
<evidence type="ECO:0000313" key="3">
    <source>
        <dbReference type="EnsemblFungi" id="EJT80178"/>
    </source>
</evidence>